<dbReference type="OrthoDB" id="9801697at2"/>
<dbReference type="EMBL" id="FQWX01000006">
    <property type="protein sequence ID" value="SHG73495.1"/>
    <property type="molecule type" value="Genomic_DNA"/>
</dbReference>
<dbReference type="SUPFAM" id="SSF51161">
    <property type="entry name" value="Trimeric LpxA-like enzymes"/>
    <property type="match status" value="1"/>
</dbReference>
<sequence>MNILKYCIKRSIIWRYNKHHLTKIQSIHASTKANYGVGVLISKMTTVAEDVTIGDYSYVNSGSYVENCTIGKFCSISSGVYICPFEHNYKIRTTHPVLRWGEPVPPRPKVTIGNDVLISLNAVILEGVTIGDGAVIGAGAVVTKDVKPYEIVGGVPAKHIKYRFSDEEIKKLQELKWWDWEIEKIRKNVDFFKNESDIIK</sequence>
<accession>A0A1M5M8F2</accession>
<dbReference type="STRING" id="1121321.SAMN04488530_10670"/>
<dbReference type="InterPro" id="IPR050179">
    <property type="entry name" value="Trans_hexapeptide_repeat"/>
</dbReference>
<dbReference type="PANTHER" id="PTHR43300">
    <property type="entry name" value="ACETYLTRANSFERASE"/>
    <property type="match status" value="1"/>
</dbReference>
<gene>
    <name evidence="1" type="ORF">SAMN04488530_10670</name>
</gene>
<organism evidence="1 2">
    <name type="scientific">Asaccharospora irregularis DSM 2635</name>
    <dbReference type="NCBI Taxonomy" id="1121321"/>
    <lineage>
        <taxon>Bacteria</taxon>
        <taxon>Bacillati</taxon>
        <taxon>Bacillota</taxon>
        <taxon>Clostridia</taxon>
        <taxon>Peptostreptococcales</taxon>
        <taxon>Peptostreptococcaceae</taxon>
        <taxon>Asaccharospora</taxon>
    </lineage>
</organism>
<dbReference type="PANTHER" id="PTHR43300:SF11">
    <property type="entry name" value="ACETYLTRANSFERASE RV3034C-RELATED"/>
    <property type="match status" value="1"/>
</dbReference>
<dbReference type="InterPro" id="IPR001451">
    <property type="entry name" value="Hexapep"/>
</dbReference>
<reference evidence="2" key="1">
    <citation type="submission" date="2016-11" db="EMBL/GenBank/DDBJ databases">
        <authorList>
            <person name="Varghese N."/>
            <person name="Submissions S."/>
        </authorList>
    </citation>
    <scope>NUCLEOTIDE SEQUENCE [LARGE SCALE GENOMIC DNA]</scope>
    <source>
        <strain evidence="2">DSM 2635</strain>
    </source>
</reference>
<dbReference type="InterPro" id="IPR011004">
    <property type="entry name" value="Trimer_LpxA-like_sf"/>
</dbReference>
<dbReference type="AlphaFoldDB" id="A0A1M5M8F2"/>
<dbReference type="Gene3D" id="2.160.10.10">
    <property type="entry name" value="Hexapeptide repeat proteins"/>
    <property type="match status" value="1"/>
</dbReference>
<proteinExistence type="predicted"/>
<name>A0A1M5M8F2_9FIRM</name>
<evidence type="ECO:0000313" key="2">
    <source>
        <dbReference type="Proteomes" id="UP000243255"/>
    </source>
</evidence>
<dbReference type="GO" id="GO:0016740">
    <property type="term" value="F:transferase activity"/>
    <property type="evidence" value="ECO:0007669"/>
    <property type="project" value="UniProtKB-KW"/>
</dbReference>
<dbReference type="RefSeq" id="WP_073124650.1">
    <property type="nucleotide sequence ID" value="NZ_BAABCH010000022.1"/>
</dbReference>
<dbReference type="CDD" id="cd03349">
    <property type="entry name" value="LbH_XAT"/>
    <property type="match status" value="1"/>
</dbReference>
<evidence type="ECO:0000313" key="1">
    <source>
        <dbReference type="EMBL" id="SHG73495.1"/>
    </source>
</evidence>
<keyword evidence="1" id="KW-0808">Transferase</keyword>
<protein>
    <submittedName>
        <fullName evidence="1">Acetyltransferase (Isoleucine patch superfamily)</fullName>
    </submittedName>
</protein>
<dbReference type="Proteomes" id="UP000243255">
    <property type="component" value="Unassembled WGS sequence"/>
</dbReference>
<dbReference type="Pfam" id="PF00132">
    <property type="entry name" value="Hexapep"/>
    <property type="match status" value="1"/>
</dbReference>
<keyword evidence="2" id="KW-1185">Reference proteome</keyword>